<protein>
    <submittedName>
        <fullName evidence="2">Uncharacterized protein</fullName>
    </submittedName>
</protein>
<sequence length="250" mass="28015">MHFVGFFSVFQIFLCPIQLVISIVILSMLRANDPVYDVLFTDTSDGTLLRYTHPVLYVGIVGNFFCSVCSSTLFLFAVCYVRRWYVQIDGHWHRIVRKRIAHRVDMTCLASPGDAPVHTLAHGLSRMLLKWDWAIHRMRTAFCYAMVLVWLTVCALLYLHSGMVDCTELLSLVPTPTTGRRTALSAALTANLGGIGNVCYQEKIELAMSIFNCCSWVTMFLALAYCLPPLERPVPVAPPSCPTSPDLDCV</sequence>
<organism evidence="2 3">
    <name type="scientific">Tieghemiomyces parasiticus</name>
    <dbReference type="NCBI Taxonomy" id="78921"/>
    <lineage>
        <taxon>Eukaryota</taxon>
        <taxon>Fungi</taxon>
        <taxon>Fungi incertae sedis</taxon>
        <taxon>Zoopagomycota</taxon>
        <taxon>Kickxellomycotina</taxon>
        <taxon>Dimargaritomycetes</taxon>
        <taxon>Dimargaritales</taxon>
        <taxon>Dimargaritaceae</taxon>
        <taxon>Tieghemiomyces</taxon>
    </lineage>
</organism>
<dbReference type="AlphaFoldDB" id="A0A9W8DZH1"/>
<keyword evidence="1" id="KW-1133">Transmembrane helix</keyword>
<gene>
    <name evidence="2" type="ORF">IWQ60_004296</name>
</gene>
<comment type="caution">
    <text evidence="2">The sequence shown here is derived from an EMBL/GenBank/DDBJ whole genome shotgun (WGS) entry which is preliminary data.</text>
</comment>
<evidence type="ECO:0000313" key="3">
    <source>
        <dbReference type="Proteomes" id="UP001150569"/>
    </source>
</evidence>
<keyword evidence="3" id="KW-1185">Reference proteome</keyword>
<name>A0A9W8DZH1_9FUNG</name>
<reference evidence="2" key="1">
    <citation type="submission" date="2022-07" db="EMBL/GenBank/DDBJ databases">
        <title>Phylogenomic reconstructions and comparative analyses of Kickxellomycotina fungi.</title>
        <authorList>
            <person name="Reynolds N.K."/>
            <person name="Stajich J.E."/>
            <person name="Barry K."/>
            <person name="Grigoriev I.V."/>
            <person name="Crous P."/>
            <person name="Smith M.E."/>
        </authorList>
    </citation>
    <scope>NUCLEOTIDE SEQUENCE</scope>
    <source>
        <strain evidence="2">RSA 861</strain>
    </source>
</reference>
<accession>A0A9W8DZH1</accession>
<dbReference type="EMBL" id="JANBPT010000204">
    <property type="protein sequence ID" value="KAJ1925853.1"/>
    <property type="molecule type" value="Genomic_DNA"/>
</dbReference>
<evidence type="ECO:0000256" key="1">
    <source>
        <dbReference type="SAM" id="Phobius"/>
    </source>
</evidence>
<feature type="transmembrane region" description="Helical" evidence="1">
    <location>
        <begin position="55"/>
        <end position="81"/>
    </location>
</feature>
<dbReference type="OrthoDB" id="10266436at2759"/>
<dbReference type="Proteomes" id="UP001150569">
    <property type="component" value="Unassembled WGS sequence"/>
</dbReference>
<feature type="transmembrane region" description="Helical" evidence="1">
    <location>
        <begin position="7"/>
        <end position="29"/>
    </location>
</feature>
<evidence type="ECO:0000313" key="2">
    <source>
        <dbReference type="EMBL" id="KAJ1925853.1"/>
    </source>
</evidence>
<keyword evidence="1" id="KW-0812">Transmembrane</keyword>
<keyword evidence="1" id="KW-0472">Membrane</keyword>
<feature type="transmembrane region" description="Helical" evidence="1">
    <location>
        <begin position="141"/>
        <end position="161"/>
    </location>
</feature>
<proteinExistence type="predicted"/>